<gene>
    <name evidence="5" type="ORF">QIT00_09225</name>
</gene>
<dbReference type="Gene3D" id="3.20.20.70">
    <property type="entry name" value="Aldolase class I"/>
    <property type="match status" value="1"/>
</dbReference>
<keyword evidence="6" id="KW-1185">Reference proteome</keyword>
<dbReference type="GO" id="GO:0008747">
    <property type="term" value="F:N-acetylneuraminate lyase activity"/>
    <property type="evidence" value="ECO:0007669"/>
    <property type="project" value="UniProtKB-EC"/>
</dbReference>
<dbReference type="Proteomes" id="UP001237105">
    <property type="component" value="Unassembled WGS sequence"/>
</dbReference>
<feature type="region of interest" description="Disordered" evidence="4">
    <location>
        <begin position="1"/>
        <end position="22"/>
    </location>
</feature>
<dbReference type="PANTHER" id="PTHR12128">
    <property type="entry name" value="DIHYDRODIPICOLINATE SYNTHASE"/>
    <property type="match status" value="1"/>
</dbReference>
<dbReference type="InterPro" id="IPR013785">
    <property type="entry name" value="Aldolase_TIM"/>
</dbReference>
<proteinExistence type="inferred from homology"/>
<dbReference type="InterPro" id="IPR002220">
    <property type="entry name" value="DapA-like"/>
</dbReference>
<evidence type="ECO:0000313" key="6">
    <source>
        <dbReference type="Proteomes" id="UP001237105"/>
    </source>
</evidence>
<comment type="similarity">
    <text evidence="1 3">Belongs to the DapA family.</text>
</comment>
<evidence type="ECO:0000256" key="3">
    <source>
        <dbReference type="PIRNR" id="PIRNR001365"/>
    </source>
</evidence>
<accession>A0ABT6ST19</accession>
<evidence type="ECO:0000256" key="2">
    <source>
        <dbReference type="ARBA" id="ARBA00023239"/>
    </source>
</evidence>
<dbReference type="GO" id="GO:0047448">
    <property type="term" value="F:5-dehydro-4-deoxyglucarate dehydratase activity"/>
    <property type="evidence" value="ECO:0007669"/>
    <property type="project" value="UniProtKB-EC"/>
</dbReference>
<dbReference type="RefSeq" id="WP_282534656.1">
    <property type="nucleotide sequence ID" value="NZ_JASCIS010000007.1"/>
</dbReference>
<dbReference type="CDD" id="cd00408">
    <property type="entry name" value="DHDPS-like"/>
    <property type="match status" value="1"/>
</dbReference>
<evidence type="ECO:0000256" key="4">
    <source>
        <dbReference type="SAM" id="MobiDB-lite"/>
    </source>
</evidence>
<evidence type="ECO:0000313" key="5">
    <source>
        <dbReference type="EMBL" id="MDI3418743.1"/>
    </source>
</evidence>
<dbReference type="EC" id="4.2.1.41" evidence="5"/>
<dbReference type="Pfam" id="PF00701">
    <property type="entry name" value="DHDPS"/>
    <property type="match status" value="1"/>
</dbReference>
<dbReference type="EC" id="4.1.3.3" evidence="5"/>
<dbReference type="PANTHER" id="PTHR12128:SF66">
    <property type="entry name" value="4-HYDROXY-2-OXOGLUTARATE ALDOLASE, MITOCHONDRIAL"/>
    <property type="match status" value="1"/>
</dbReference>
<dbReference type="PIRSF" id="PIRSF001365">
    <property type="entry name" value="DHDPS"/>
    <property type="match status" value="1"/>
</dbReference>
<dbReference type="SMART" id="SM01130">
    <property type="entry name" value="DHDPS"/>
    <property type="match status" value="1"/>
</dbReference>
<dbReference type="PRINTS" id="PR00146">
    <property type="entry name" value="DHPICSNTHASE"/>
</dbReference>
<name>A0ABT6ST19_9ACTN</name>
<protein>
    <submittedName>
        <fullName evidence="5">Dihydrodipicolinate synthase family protein</fullName>
        <ecNumber evidence="5">4.1.3.3</ecNumber>
        <ecNumber evidence="5">4.2.1.41</ecNumber>
        <ecNumber evidence="5">4.3.3.7</ecNumber>
    </submittedName>
</protein>
<dbReference type="SUPFAM" id="SSF51569">
    <property type="entry name" value="Aldolase"/>
    <property type="match status" value="1"/>
</dbReference>
<keyword evidence="2 3" id="KW-0456">Lyase</keyword>
<sequence>MTPMTKDPAQQDPIHKDPAQKDTAALVRGVSPVLEVPFHADGSLDPDGFARVVERVLSTGVTSVMFPGFASEFHKLDGGERDLLTGLLLERTRSRPDVAAIVSVPDHATRHAVREAARAAERGADAVNLLPPHFLGPSREAVLDHVRAVLRAVAPLPVVVQYAPAQTGTALDAPTLRRLAAEHPNLRWVKVESAPPGRLIAALAQGERPLPALVGYAGLQLPDALRRGAVGVQPGCSFTELYVDLWSRWERGDTDGATALHTRLVPYLSYWMQGVELIVAAEKEISVRRGWFGSAHCRAPGHCLDDEELCMIDRFCAEFAGLVPELAR</sequence>
<evidence type="ECO:0000256" key="1">
    <source>
        <dbReference type="ARBA" id="ARBA00007592"/>
    </source>
</evidence>
<dbReference type="EC" id="4.3.3.7" evidence="5"/>
<dbReference type="GO" id="GO:0008840">
    <property type="term" value="F:4-hydroxy-tetrahydrodipicolinate synthase activity"/>
    <property type="evidence" value="ECO:0007669"/>
    <property type="project" value="UniProtKB-EC"/>
</dbReference>
<comment type="caution">
    <text evidence="5">The sequence shown here is derived from an EMBL/GenBank/DDBJ whole genome shotgun (WGS) entry which is preliminary data.</text>
</comment>
<dbReference type="EMBL" id="JASCIS010000007">
    <property type="protein sequence ID" value="MDI3418743.1"/>
    <property type="molecule type" value="Genomic_DNA"/>
</dbReference>
<reference evidence="5 6" key="1">
    <citation type="submission" date="2023-05" db="EMBL/GenBank/DDBJ databases">
        <title>Draft genome sequence of Streptomyces sp. B-S-A12 isolated from a cave soil in Thailand.</title>
        <authorList>
            <person name="Chamroensaksri N."/>
            <person name="Muangham S."/>
        </authorList>
    </citation>
    <scope>NUCLEOTIDE SEQUENCE [LARGE SCALE GENOMIC DNA]</scope>
    <source>
        <strain evidence="5 6">B-S-A12</strain>
    </source>
</reference>
<organism evidence="5 6">
    <name type="scientific">Streptomyces luteolus</name>
    <dbReference type="NCBI Taxonomy" id="3043615"/>
    <lineage>
        <taxon>Bacteria</taxon>
        <taxon>Bacillati</taxon>
        <taxon>Actinomycetota</taxon>
        <taxon>Actinomycetes</taxon>
        <taxon>Kitasatosporales</taxon>
        <taxon>Streptomycetaceae</taxon>
        <taxon>Streptomyces</taxon>
    </lineage>
</organism>